<keyword evidence="9 20" id="KW-0812">Transmembrane</keyword>
<comment type="similarity">
    <text evidence="2">Belongs to the protein kinase superfamily. Ser/Thr protein kinase family.</text>
</comment>
<evidence type="ECO:0000256" key="9">
    <source>
        <dbReference type="ARBA" id="ARBA00022692"/>
    </source>
</evidence>
<evidence type="ECO:0000256" key="17">
    <source>
        <dbReference type="ARBA" id="ARBA00023180"/>
    </source>
</evidence>
<dbReference type="PANTHER" id="PTHR48056">
    <property type="entry name" value="LRR RECEPTOR-LIKE SERINE/THREONINE-PROTEIN KINASE-RELATED"/>
    <property type="match status" value="1"/>
</dbReference>
<evidence type="ECO:0000256" key="11">
    <source>
        <dbReference type="ARBA" id="ARBA00022737"/>
    </source>
</evidence>
<dbReference type="SMART" id="SM00220">
    <property type="entry name" value="S_TKc"/>
    <property type="match status" value="1"/>
</dbReference>
<comment type="subcellular location">
    <subcellularLocation>
        <location evidence="1">Cell membrane</location>
        <topology evidence="1">Single-pass membrane protein</topology>
    </subcellularLocation>
</comment>
<dbReference type="InterPro" id="IPR000719">
    <property type="entry name" value="Prot_kinase_dom"/>
</dbReference>
<evidence type="ECO:0000256" key="5">
    <source>
        <dbReference type="ARBA" id="ARBA00022527"/>
    </source>
</evidence>
<keyword evidence="13" id="KW-0418">Kinase</keyword>
<evidence type="ECO:0000256" key="3">
    <source>
        <dbReference type="ARBA" id="ARBA00012513"/>
    </source>
</evidence>
<keyword evidence="24" id="KW-1185">Reference proteome</keyword>
<dbReference type="PRINTS" id="PR00019">
    <property type="entry name" value="LEURICHRPT"/>
</dbReference>
<dbReference type="SMART" id="SM00369">
    <property type="entry name" value="LRR_TYP"/>
    <property type="match status" value="5"/>
</dbReference>
<keyword evidence="5" id="KW-0723">Serine/threonine-protein kinase</keyword>
<dbReference type="InterPro" id="IPR032675">
    <property type="entry name" value="LRR_dom_sf"/>
</dbReference>
<feature type="transmembrane region" description="Helical" evidence="20">
    <location>
        <begin position="488"/>
        <end position="511"/>
    </location>
</feature>
<evidence type="ECO:0000256" key="21">
    <source>
        <dbReference type="SAM" id="SignalP"/>
    </source>
</evidence>
<dbReference type="SUPFAM" id="SSF52058">
    <property type="entry name" value="L domain-like"/>
    <property type="match status" value="1"/>
</dbReference>
<dbReference type="PROSITE" id="PS00108">
    <property type="entry name" value="PROTEIN_KINASE_ST"/>
    <property type="match status" value="1"/>
</dbReference>
<dbReference type="GO" id="GO:0005886">
    <property type="term" value="C:plasma membrane"/>
    <property type="evidence" value="ECO:0007669"/>
    <property type="project" value="UniProtKB-SubCell"/>
</dbReference>
<feature type="chain" id="PRO_5043606760" description="non-specific serine/threonine protein kinase" evidence="21">
    <location>
        <begin position="27"/>
        <end position="850"/>
    </location>
</feature>
<dbReference type="Pfam" id="PF13855">
    <property type="entry name" value="LRR_8"/>
    <property type="match status" value="2"/>
</dbReference>
<dbReference type="Pfam" id="PF00560">
    <property type="entry name" value="LRR_1"/>
    <property type="match status" value="5"/>
</dbReference>
<evidence type="ECO:0000256" key="18">
    <source>
        <dbReference type="ARBA" id="ARBA00047899"/>
    </source>
</evidence>
<dbReference type="Pfam" id="PF00069">
    <property type="entry name" value="Pkinase"/>
    <property type="match status" value="1"/>
</dbReference>
<dbReference type="Gene3D" id="1.10.510.10">
    <property type="entry name" value="Transferase(Phosphotransferase) domain 1"/>
    <property type="match status" value="1"/>
</dbReference>
<dbReference type="GO" id="GO:0004674">
    <property type="term" value="F:protein serine/threonine kinase activity"/>
    <property type="evidence" value="ECO:0007669"/>
    <property type="project" value="UniProtKB-KW"/>
</dbReference>
<evidence type="ECO:0000256" key="6">
    <source>
        <dbReference type="ARBA" id="ARBA00022553"/>
    </source>
</evidence>
<keyword evidence="6" id="KW-0597">Phosphoprotein</keyword>
<keyword evidence="12" id="KW-0547">Nucleotide-binding</keyword>
<comment type="catalytic activity">
    <reaction evidence="18">
        <text>L-threonyl-[protein] + ATP = O-phospho-L-threonyl-[protein] + ADP + H(+)</text>
        <dbReference type="Rhea" id="RHEA:46608"/>
        <dbReference type="Rhea" id="RHEA-COMP:11060"/>
        <dbReference type="Rhea" id="RHEA-COMP:11605"/>
        <dbReference type="ChEBI" id="CHEBI:15378"/>
        <dbReference type="ChEBI" id="CHEBI:30013"/>
        <dbReference type="ChEBI" id="CHEBI:30616"/>
        <dbReference type="ChEBI" id="CHEBI:61977"/>
        <dbReference type="ChEBI" id="CHEBI:456216"/>
        <dbReference type="EC" id="2.7.11.1"/>
    </reaction>
</comment>
<evidence type="ECO:0000256" key="14">
    <source>
        <dbReference type="ARBA" id="ARBA00022840"/>
    </source>
</evidence>
<evidence type="ECO:0000256" key="2">
    <source>
        <dbReference type="ARBA" id="ARBA00008684"/>
    </source>
</evidence>
<dbReference type="EMBL" id="OZ034818">
    <property type="protein sequence ID" value="CAL1386688.1"/>
    <property type="molecule type" value="Genomic_DNA"/>
</dbReference>
<dbReference type="GO" id="GO:0005524">
    <property type="term" value="F:ATP binding"/>
    <property type="evidence" value="ECO:0007669"/>
    <property type="project" value="UniProtKB-KW"/>
</dbReference>
<dbReference type="AlphaFoldDB" id="A0AAV2EL24"/>
<evidence type="ECO:0000256" key="19">
    <source>
        <dbReference type="ARBA" id="ARBA00048679"/>
    </source>
</evidence>
<evidence type="ECO:0000256" key="15">
    <source>
        <dbReference type="ARBA" id="ARBA00022989"/>
    </source>
</evidence>
<feature type="domain" description="Protein kinase" evidence="22">
    <location>
        <begin position="548"/>
        <end position="840"/>
    </location>
</feature>
<dbReference type="SUPFAM" id="SSF52047">
    <property type="entry name" value="RNI-like"/>
    <property type="match status" value="1"/>
</dbReference>
<dbReference type="InterPro" id="IPR001611">
    <property type="entry name" value="Leu-rich_rpt"/>
</dbReference>
<keyword evidence="17" id="KW-0325">Glycoprotein</keyword>
<dbReference type="FunFam" id="3.80.10.10:FF:000383">
    <property type="entry name" value="Leucine-rich repeat receptor protein kinase EMS1"/>
    <property type="match status" value="1"/>
</dbReference>
<evidence type="ECO:0000256" key="7">
    <source>
        <dbReference type="ARBA" id="ARBA00022614"/>
    </source>
</evidence>
<keyword evidence="7" id="KW-0433">Leucine-rich repeat</keyword>
<feature type="signal peptide" evidence="21">
    <location>
        <begin position="1"/>
        <end position="26"/>
    </location>
</feature>
<accession>A0AAV2EL24</accession>
<keyword evidence="16 20" id="KW-0472">Membrane</keyword>
<keyword evidence="4" id="KW-1003">Cell membrane</keyword>
<organism evidence="23 24">
    <name type="scientific">Linum trigynum</name>
    <dbReference type="NCBI Taxonomy" id="586398"/>
    <lineage>
        <taxon>Eukaryota</taxon>
        <taxon>Viridiplantae</taxon>
        <taxon>Streptophyta</taxon>
        <taxon>Embryophyta</taxon>
        <taxon>Tracheophyta</taxon>
        <taxon>Spermatophyta</taxon>
        <taxon>Magnoliopsida</taxon>
        <taxon>eudicotyledons</taxon>
        <taxon>Gunneridae</taxon>
        <taxon>Pentapetalae</taxon>
        <taxon>rosids</taxon>
        <taxon>fabids</taxon>
        <taxon>Malpighiales</taxon>
        <taxon>Linaceae</taxon>
        <taxon>Linum</taxon>
    </lineage>
</organism>
<keyword evidence="15 20" id="KW-1133">Transmembrane helix</keyword>
<gene>
    <name evidence="23" type="ORF">LTRI10_LOCUS27720</name>
</gene>
<dbReference type="EC" id="2.7.11.1" evidence="3"/>
<evidence type="ECO:0000256" key="8">
    <source>
        <dbReference type="ARBA" id="ARBA00022679"/>
    </source>
</evidence>
<evidence type="ECO:0000256" key="10">
    <source>
        <dbReference type="ARBA" id="ARBA00022729"/>
    </source>
</evidence>
<comment type="catalytic activity">
    <reaction evidence="19">
        <text>L-seryl-[protein] + ATP = O-phospho-L-seryl-[protein] + ADP + H(+)</text>
        <dbReference type="Rhea" id="RHEA:17989"/>
        <dbReference type="Rhea" id="RHEA-COMP:9863"/>
        <dbReference type="Rhea" id="RHEA-COMP:11604"/>
        <dbReference type="ChEBI" id="CHEBI:15378"/>
        <dbReference type="ChEBI" id="CHEBI:29999"/>
        <dbReference type="ChEBI" id="CHEBI:30616"/>
        <dbReference type="ChEBI" id="CHEBI:83421"/>
        <dbReference type="ChEBI" id="CHEBI:456216"/>
        <dbReference type="EC" id="2.7.11.1"/>
    </reaction>
</comment>
<name>A0AAV2EL24_9ROSI</name>
<dbReference type="Gene3D" id="3.30.200.20">
    <property type="entry name" value="Phosphorylase Kinase, domain 1"/>
    <property type="match status" value="1"/>
</dbReference>
<keyword evidence="10 21" id="KW-0732">Signal</keyword>
<evidence type="ECO:0000313" key="24">
    <source>
        <dbReference type="Proteomes" id="UP001497516"/>
    </source>
</evidence>
<proteinExistence type="inferred from homology"/>
<dbReference type="PANTHER" id="PTHR48056:SF44">
    <property type="entry name" value="RECEPTOR PROTEIN KINASE CLAVATA1"/>
    <property type="match status" value="1"/>
</dbReference>
<evidence type="ECO:0000256" key="1">
    <source>
        <dbReference type="ARBA" id="ARBA00004162"/>
    </source>
</evidence>
<dbReference type="Gene3D" id="3.80.10.10">
    <property type="entry name" value="Ribonuclease Inhibitor"/>
    <property type="match status" value="2"/>
</dbReference>
<keyword evidence="14" id="KW-0067">ATP-binding</keyword>
<evidence type="ECO:0000256" key="12">
    <source>
        <dbReference type="ARBA" id="ARBA00022741"/>
    </source>
</evidence>
<evidence type="ECO:0000256" key="4">
    <source>
        <dbReference type="ARBA" id="ARBA00022475"/>
    </source>
</evidence>
<dbReference type="PROSITE" id="PS50011">
    <property type="entry name" value="PROTEIN_KINASE_DOM"/>
    <property type="match status" value="1"/>
</dbReference>
<dbReference type="GO" id="GO:0033612">
    <property type="term" value="F:receptor serine/threonine kinase binding"/>
    <property type="evidence" value="ECO:0007669"/>
    <property type="project" value="TreeGrafter"/>
</dbReference>
<dbReference type="InterPro" id="IPR011009">
    <property type="entry name" value="Kinase-like_dom_sf"/>
</dbReference>
<evidence type="ECO:0000313" key="23">
    <source>
        <dbReference type="EMBL" id="CAL1386688.1"/>
    </source>
</evidence>
<reference evidence="23 24" key="1">
    <citation type="submission" date="2024-04" db="EMBL/GenBank/DDBJ databases">
        <authorList>
            <person name="Fracassetti M."/>
        </authorList>
    </citation>
    <scope>NUCLEOTIDE SEQUENCE [LARGE SCALE GENOMIC DNA]</scope>
</reference>
<evidence type="ECO:0000259" key="22">
    <source>
        <dbReference type="PROSITE" id="PS50011"/>
    </source>
</evidence>
<dbReference type="InterPro" id="IPR003591">
    <property type="entry name" value="Leu-rich_rpt_typical-subtyp"/>
</dbReference>
<keyword evidence="11" id="KW-0677">Repeat</keyword>
<protein>
    <recommendedName>
        <fullName evidence="3">non-specific serine/threonine protein kinase</fullName>
        <ecNumber evidence="3">2.7.11.1</ecNumber>
    </recommendedName>
</protein>
<keyword evidence="8" id="KW-0808">Transferase</keyword>
<dbReference type="Pfam" id="PF08263">
    <property type="entry name" value="LRRNT_2"/>
    <property type="match status" value="1"/>
</dbReference>
<evidence type="ECO:0000256" key="16">
    <source>
        <dbReference type="ARBA" id="ARBA00023136"/>
    </source>
</evidence>
<dbReference type="SUPFAM" id="SSF56112">
    <property type="entry name" value="Protein kinase-like (PK-like)"/>
    <property type="match status" value="1"/>
</dbReference>
<sequence>MRNSSSFLRLVIMILCLSACNPTSYGNSSDLQALLKLKSTVLSRLPPRRYSGFMEWDPKKYNATASEVHCSFYGVTCNSASRVVALEISDRFFGGPIPGEIGLLTHLIRLSINNGRVTAPLPVELPNLTSLEYLDLSRNRLDGSFPAEITRGMTQLRVLDISINRFTGPLPVEISAMKNLTRLYLQGNRFSGKIPESYSALESLKHFELDGNGISGEIPGGFVELPNLEVLLLRGNNLSSELPENLGRNGKLRSIDISSNLLTGFIPRDLCKGGVLDTLILDNNYLTGQLPQELGHCKSLTTIRISNNLLNGTIPAGIFQLPSVNLIKLDNNLFSGQLPSFMWTGELSRLVLSNNRITGRIPPAIGNLTKLESLFLDGNEFSHQIPDEFCNLRFISTVNISSNKITGNIPSCLAKFYYLTVLDLSRNQLCGHIPCSLVNGTRTLRTLDLSHNKLSGRVPKRSPFFHSSFSGNPKLLASSKADCSSKGYSTIVIIGGIGLWLLIWSTLVILVMKMRNQRAVDESIKPWTLINFQKLPEDLKQEDILDCLTEENIIGKGGAGVVYLGSIPGDVKVAIKQPIKRSSQRDNSFAAEVRTLGQIRHKHIVKLLGCVSNSDRSTTLLLYEYMSNGSLAEVLHGPNGGSLSWEMRYKIAVEAAMGLSYLHHDCSPPIIHRDIKPHNILLDSGLEAHIADFGLSKLWHHRRPLPPESSYHMSVVAGTFGYLAPEYAYTLKVDEKIDVYSYGVVMLELISGRKAVGGFDEGVNIVMWVRELASKFVGKTNADVAESVVLEILDPRLVEQPQLASATHMLKIAMMCVDTRSSARPTMREVLHLLTNHQTWNMIISPDHET</sequence>
<evidence type="ECO:0000256" key="20">
    <source>
        <dbReference type="SAM" id="Phobius"/>
    </source>
</evidence>
<dbReference type="InterPro" id="IPR013210">
    <property type="entry name" value="LRR_N_plant-typ"/>
</dbReference>
<dbReference type="FunFam" id="1.10.510.10:FF:000417">
    <property type="entry name" value="Leucine-rich repeat receptor-like protein kinase"/>
    <property type="match status" value="1"/>
</dbReference>
<evidence type="ECO:0000256" key="13">
    <source>
        <dbReference type="ARBA" id="ARBA00022777"/>
    </source>
</evidence>
<dbReference type="InterPro" id="IPR050647">
    <property type="entry name" value="Plant_LRR-RLKs"/>
</dbReference>
<dbReference type="InterPro" id="IPR008271">
    <property type="entry name" value="Ser/Thr_kinase_AS"/>
</dbReference>
<dbReference type="FunFam" id="3.80.10.10:FF:000041">
    <property type="entry name" value="LRR receptor-like serine/threonine-protein kinase ERECTA"/>
    <property type="match status" value="2"/>
</dbReference>
<dbReference type="Proteomes" id="UP001497516">
    <property type="component" value="Chromosome 5"/>
</dbReference>